<accession>H8GCI7</accession>
<keyword evidence="4" id="KW-1185">Reference proteome</keyword>
<protein>
    <recommendedName>
        <fullName evidence="5">DUF3558 domain-containing protein</fullName>
    </recommendedName>
</protein>
<proteinExistence type="predicted"/>
<evidence type="ECO:0000313" key="3">
    <source>
        <dbReference type="EMBL" id="EHY89795.1"/>
    </source>
</evidence>
<evidence type="ECO:0000256" key="2">
    <source>
        <dbReference type="SAM" id="SignalP"/>
    </source>
</evidence>
<dbReference type="RefSeq" id="WP_005442792.1">
    <property type="nucleotide sequence ID" value="NZ_CM001466.1"/>
</dbReference>
<feature type="region of interest" description="Disordered" evidence="1">
    <location>
        <begin position="22"/>
        <end position="43"/>
    </location>
</feature>
<gene>
    <name evidence="3" type="ORF">SacazDRAFT_02908</name>
</gene>
<evidence type="ECO:0000313" key="4">
    <source>
        <dbReference type="Proteomes" id="UP000004705"/>
    </source>
</evidence>
<evidence type="ECO:0000256" key="1">
    <source>
        <dbReference type="SAM" id="MobiDB-lite"/>
    </source>
</evidence>
<organism evidence="3 4">
    <name type="scientific">Saccharomonospora azurea NA-128</name>
    <dbReference type="NCBI Taxonomy" id="882081"/>
    <lineage>
        <taxon>Bacteria</taxon>
        <taxon>Bacillati</taxon>
        <taxon>Actinomycetota</taxon>
        <taxon>Actinomycetes</taxon>
        <taxon>Pseudonocardiales</taxon>
        <taxon>Pseudonocardiaceae</taxon>
        <taxon>Saccharomonospora</taxon>
    </lineage>
</organism>
<dbReference type="AlphaFoldDB" id="H8GCI7"/>
<dbReference type="OrthoDB" id="4445816at2"/>
<dbReference type="PROSITE" id="PS51257">
    <property type="entry name" value="PROKAR_LIPOPROTEIN"/>
    <property type="match status" value="1"/>
</dbReference>
<sequence length="327" mass="34838">MLTKHSGLVAATLAALLTAACGASEPPEPTEGPSSDTASTTAQEPPLTAEAALGDLTAVDFCALLDEKALGTALEKADAEVDFTVPGFQHCSIGVTATTSLWVSVGDLFDNSDNVVWPSEDVEVSRSLRRQSIEIEDDGCVRALTFADDITLQITAVPPTDVEHSDHDGLCEVADAVTDAVQTTVLSEAAPTQSFRPGSLAESDACELLDEAGVPALFEDGIESYEHLDNHGCSLGSGLKRATVELSFGVDLTDLSEFTTTIAGRPTEVRPLEYGCRVSTPHIRFSESRPHEREMVTLSTVSFDPDRCESAEWIAELLWPKLPAFRG</sequence>
<dbReference type="Proteomes" id="UP000004705">
    <property type="component" value="Chromosome"/>
</dbReference>
<reference evidence="3 4" key="1">
    <citation type="journal article" date="2012" name="Stand. Genomic Sci.">
        <title>Genome sequence of the soil bacterium Saccharomonospora azurea type strain (NA-128(T)).</title>
        <authorList>
            <person name="Klenk H.P."/>
            <person name="Held B."/>
            <person name="Lucas S."/>
            <person name="Lapidus A."/>
            <person name="Copeland A."/>
            <person name="Hammon N."/>
            <person name="Pitluck S."/>
            <person name="Goodwin L.A."/>
            <person name="Han C."/>
            <person name="Tapia R."/>
            <person name="Brambilla E.M."/>
            <person name="Potter G."/>
            <person name="Land M."/>
            <person name="Ivanova N."/>
            <person name="Rohde M."/>
            <person name="Goker M."/>
            <person name="Detter J.C."/>
            <person name="Kyrpides N.C."/>
            <person name="Woyke T."/>
        </authorList>
    </citation>
    <scope>NUCLEOTIDE SEQUENCE [LARGE SCALE GENOMIC DNA]</scope>
    <source>
        <strain evidence="3 4">NA-128</strain>
    </source>
</reference>
<name>H8GCI7_9PSEU</name>
<dbReference type="EMBL" id="CM001466">
    <property type="protein sequence ID" value="EHY89795.1"/>
    <property type="molecule type" value="Genomic_DNA"/>
</dbReference>
<evidence type="ECO:0008006" key="5">
    <source>
        <dbReference type="Google" id="ProtNLM"/>
    </source>
</evidence>
<feature type="signal peptide" evidence="2">
    <location>
        <begin position="1"/>
        <end position="23"/>
    </location>
</feature>
<keyword evidence="2" id="KW-0732">Signal</keyword>
<dbReference type="HOGENOM" id="CLU_893975_0_0_11"/>
<feature type="chain" id="PRO_5038541725" description="DUF3558 domain-containing protein" evidence="2">
    <location>
        <begin position="24"/>
        <end position="327"/>
    </location>
</feature>